<evidence type="ECO:0000313" key="2">
    <source>
        <dbReference type="EMBL" id="EMD40430.1"/>
    </source>
</evidence>
<proteinExistence type="predicted"/>
<dbReference type="EMBL" id="KB445792">
    <property type="protein sequence ID" value="EMD40430.1"/>
    <property type="molecule type" value="Genomic_DNA"/>
</dbReference>
<keyword evidence="3" id="KW-1185">Reference proteome</keyword>
<evidence type="ECO:0000313" key="3">
    <source>
        <dbReference type="Proteomes" id="UP000016930"/>
    </source>
</evidence>
<sequence length="220" mass="24463">MARRSRKNGDRHIPAIEAGTSVARPSPPRDTRGHGVTHDDHITNEGNPRRLSMNSTSRIPPVDRATVSPSVYFPNRETPFQEIDLSEYLPMRNVSPRSAEFGSAGDEKSFGSVSSWPSRPQSSASDKGEQIVKLTDSTKRDDEPAVPGPLPPPPRPFSFLDPSPPKAIPEPMKFKRCKICEKTVLDANLVQHRSMHRGQGVQLESGPDIIDNWYDVYELD</sequence>
<dbReference type="HOGENOM" id="CLU_1255838_0_0_1"/>
<feature type="compositionally biased region" description="Basic and acidic residues" evidence="1">
    <location>
        <begin position="126"/>
        <end position="143"/>
    </location>
</feature>
<feature type="compositionally biased region" description="Pro residues" evidence="1">
    <location>
        <begin position="146"/>
        <end position="165"/>
    </location>
</feature>
<organism evidence="2 3">
    <name type="scientific">Ceriporiopsis subvermispora (strain B)</name>
    <name type="common">White-rot fungus</name>
    <name type="synonym">Gelatoporia subvermispora</name>
    <dbReference type="NCBI Taxonomy" id="914234"/>
    <lineage>
        <taxon>Eukaryota</taxon>
        <taxon>Fungi</taxon>
        <taxon>Dikarya</taxon>
        <taxon>Basidiomycota</taxon>
        <taxon>Agaricomycotina</taxon>
        <taxon>Agaricomycetes</taxon>
        <taxon>Polyporales</taxon>
        <taxon>Gelatoporiaceae</taxon>
        <taxon>Gelatoporia</taxon>
    </lineage>
</organism>
<feature type="region of interest" description="Disordered" evidence="1">
    <location>
        <begin position="1"/>
        <end position="74"/>
    </location>
</feature>
<gene>
    <name evidence="2" type="ORF">CERSUDRAFT_91150</name>
</gene>
<dbReference type="AlphaFoldDB" id="M2R7P4"/>
<feature type="compositionally biased region" description="Low complexity" evidence="1">
    <location>
        <begin position="112"/>
        <end position="125"/>
    </location>
</feature>
<protein>
    <submittedName>
        <fullName evidence="2">Uncharacterized protein</fullName>
    </submittedName>
</protein>
<feature type="region of interest" description="Disordered" evidence="1">
    <location>
        <begin position="98"/>
        <end position="165"/>
    </location>
</feature>
<feature type="compositionally biased region" description="Basic and acidic residues" evidence="1">
    <location>
        <begin position="27"/>
        <end position="43"/>
    </location>
</feature>
<evidence type="ECO:0000256" key="1">
    <source>
        <dbReference type="SAM" id="MobiDB-lite"/>
    </source>
</evidence>
<accession>M2R7P4</accession>
<dbReference type="Proteomes" id="UP000016930">
    <property type="component" value="Unassembled WGS sequence"/>
</dbReference>
<name>M2R7P4_CERS8</name>
<reference evidence="2 3" key="1">
    <citation type="journal article" date="2012" name="Proc. Natl. Acad. Sci. U.S.A.">
        <title>Comparative genomics of Ceriporiopsis subvermispora and Phanerochaete chrysosporium provide insight into selective ligninolysis.</title>
        <authorList>
            <person name="Fernandez-Fueyo E."/>
            <person name="Ruiz-Duenas F.J."/>
            <person name="Ferreira P."/>
            <person name="Floudas D."/>
            <person name="Hibbett D.S."/>
            <person name="Canessa P."/>
            <person name="Larrondo L.F."/>
            <person name="James T.Y."/>
            <person name="Seelenfreund D."/>
            <person name="Lobos S."/>
            <person name="Polanco R."/>
            <person name="Tello M."/>
            <person name="Honda Y."/>
            <person name="Watanabe T."/>
            <person name="Watanabe T."/>
            <person name="Ryu J.S."/>
            <person name="Kubicek C.P."/>
            <person name="Schmoll M."/>
            <person name="Gaskell J."/>
            <person name="Hammel K.E."/>
            <person name="St John F.J."/>
            <person name="Vanden Wymelenberg A."/>
            <person name="Sabat G."/>
            <person name="Splinter BonDurant S."/>
            <person name="Syed K."/>
            <person name="Yadav J.S."/>
            <person name="Doddapaneni H."/>
            <person name="Subramanian V."/>
            <person name="Lavin J.L."/>
            <person name="Oguiza J.A."/>
            <person name="Perez G."/>
            <person name="Pisabarro A.G."/>
            <person name="Ramirez L."/>
            <person name="Santoyo F."/>
            <person name="Master E."/>
            <person name="Coutinho P.M."/>
            <person name="Henrissat B."/>
            <person name="Lombard V."/>
            <person name="Magnuson J.K."/>
            <person name="Kuees U."/>
            <person name="Hori C."/>
            <person name="Igarashi K."/>
            <person name="Samejima M."/>
            <person name="Held B.W."/>
            <person name="Barry K.W."/>
            <person name="LaButti K.M."/>
            <person name="Lapidus A."/>
            <person name="Lindquist E.A."/>
            <person name="Lucas S.M."/>
            <person name="Riley R."/>
            <person name="Salamov A.A."/>
            <person name="Hoffmeister D."/>
            <person name="Schwenk D."/>
            <person name="Hadar Y."/>
            <person name="Yarden O."/>
            <person name="de Vries R.P."/>
            <person name="Wiebenga A."/>
            <person name="Stenlid J."/>
            <person name="Eastwood D."/>
            <person name="Grigoriev I.V."/>
            <person name="Berka R.M."/>
            <person name="Blanchette R.A."/>
            <person name="Kersten P."/>
            <person name="Martinez A.T."/>
            <person name="Vicuna R."/>
            <person name="Cullen D."/>
        </authorList>
    </citation>
    <scope>NUCLEOTIDE SEQUENCE [LARGE SCALE GENOMIC DNA]</scope>
    <source>
        <strain evidence="2 3">B</strain>
    </source>
</reference>